<evidence type="ECO:0000259" key="9">
    <source>
        <dbReference type="Pfam" id="PF08532"/>
    </source>
</evidence>
<keyword evidence="11" id="KW-1185">Reference proteome</keyword>
<evidence type="ECO:0000256" key="5">
    <source>
        <dbReference type="ARBA" id="ARBA00022801"/>
    </source>
</evidence>
<comment type="similarity">
    <text evidence="2">Belongs to the glycosyl hydrolase 42 family.</text>
</comment>
<dbReference type="InterPro" id="IPR029062">
    <property type="entry name" value="Class_I_gatase-like"/>
</dbReference>
<evidence type="ECO:0000256" key="6">
    <source>
        <dbReference type="ARBA" id="ARBA00022833"/>
    </source>
</evidence>
<dbReference type="Pfam" id="PF08532">
    <property type="entry name" value="Glyco_hydro_42M"/>
    <property type="match status" value="1"/>
</dbReference>
<dbReference type="InterPro" id="IPR017853">
    <property type="entry name" value="GH"/>
</dbReference>
<dbReference type="Gene3D" id="3.20.20.80">
    <property type="entry name" value="Glycosidases"/>
    <property type="match status" value="1"/>
</dbReference>
<reference evidence="10 11" key="1">
    <citation type="submission" date="2018-05" db="EMBL/GenBank/DDBJ databases">
        <title>Genomic Encyclopedia of Type Strains, Phase IV (KMG-IV): sequencing the most valuable type-strain genomes for metagenomic binning, comparative biology and taxonomic classification.</title>
        <authorList>
            <person name="Goeker M."/>
        </authorList>
    </citation>
    <scope>NUCLEOTIDE SEQUENCE [LARGE SCALE GENOMIC DNA]</scope>
    <source>
        <strain evidence="10 11">DSM 19579</strain>
    </source>
</reference>
<dbReference type="AlphaFoldDB" id="A0A317PW79"/>
<comment type="catalytic activity">
    <reaction evidence="1">
        <text>Hydrolysis of terminal non-reducing beta-D-galactose residues in beta-D-galactosides.</text>
        <dbReference type="EC" id="3.2.1.23"/>
    </reaction>
</comment>
<keyword evidence="7" id="KW-0326">Glycosidase</keyword>
<dbReference type="GO" id="GO:0009341">
    <property type="term" value="C:beta-galactosidase complex"/>
    <property type="evidence" value="ECO:0007669"/>
    <property type="project" value="InterPro"/>
</dbReference>
<dbReference type="OrthoDB" id="9800974at2"/>
<evidence type="ECO:0000259" key="8">
    <source>
        <dbReference type="Pfam" id="PF02449"/>
    </source>
</evidence>
<organism evidence="10 11">
    <name type="scientific">Mangrovibacter plantisponsor</name>
    <dbReference type="NCBI Taxonomy" id="451513"/>
    <lineage>
        <taxon>Bacteria</taxon>
        <taxon>Pseudomonadati</taxon>
        <taxon>Pseudomonadota</taxon>
        <taxon>Gammaproteobacteria</taxon>
        <taxon>Enterobacterales</taxon>
        <taxon>Enterobacteriaceae</taxon>
        <taxon>Mangrovibacter</taxon>
    </lineage>
</organism>
<dbReference type="SUPFAM" id="SSF51445">
    <property type="entry name" value="(Trans)glycosidases"/>
    <property type="match status" value="1"/>
</dbReference>
<dbReference type="InterPro" id="IPR003476">
    <property type="entry name" value="Glyco_hydro_42"/>
</dbReference>
<dbReference type="InterPro" id="IPR013738">
    <property type="entry name" value="Beta_galactosidase_Trimer"/>
</dbReference>
<dbReference type="Gene3D" id="3.40.50.880">
    <property type="match status" value="1"/>
</dbReference>
<dbReference type="InterPro" id="IPR013529">
    <property type="entry name" value="Glyco_hydro_42_N"/>
</dbReference>
<evidence type="ECO:0000256" key="1">
    <source>
        <dbReference type="ARBA" id="ARBA00001412"/>
    </source>
</evidence>
<dbReference type="GO" id="GO:0004565">
    <property type="term" value="F:beta-galactosidase activity"/>
    <property type="evidence" value="ECO:0007669"/>
    <property type="project" value="UniProtKB-EC"/>
</dbReference>
<sequence>MAELYYGVAYYDEYMPEDRLEKDIEMMLAAGINVVRIAESTWSTLEPAEGTYNFYHIDRVLDAMHAAEIAVIIGTPTYAIPAWLAKKHPEVMVTTVQGTQKYGPRQIMDIVNPVFRRYAENIIRVLMAHVCQHPAVIGYQLDNETKHYDNTGHWMQSGFIESLKVRYPDISQFNHDFGLDYWSNRIDDWADFPPVESTINASLACAFSQYQREQVTAYLAWQGELVREYCKPGQFITHNFDFEWRGYSYGVQPRVDHFAAARALTVAGVDIYHPTQDHLTGREIAFGGAITRGIKQGANYFVLETQAQGFPEWTPYPGQLRLQAFSHIAQGARMVSYWHWHSIHNSFETYWKGLLSHDFAPNPTWREACTIGKDFAQYGEQLSGLSARHDVAILISNEAMDALNHFPPADGKTNVWNDIFRRFHDALYDNNVGVDIINDVDAQCDKYKVMIIPALYSAPDGLLSRIHAWVERGGRAVISFKSGFSDENVKVRSTPQPGGLRDVCGVTYNQFTRPDSLQVDASAIGLPDTEAELWAELLTPDPETEVMTRYHHPAWGQYAAVTRAHYGKGQAMYVGFLPEKAWLYGLFSQFTADLRLSSQAADASFPVIVRRLYQADGQERVFIFNYSPTPQNLPAPVNGVQVLQQGRVSRGTPLILAPWDTVIIASDLEQEEA</sequence>
<dbReference type="SUPFAM" id="SSF52317">
    <property type="entry name" value="Class I glutamine amidotransferase-like"/>
    <property type="match status" value="1"/>
</dbReference>
<dbReference type="Pfam" id="PF02449">
    <property type="entry name" value="Glyco_hydro_42"/>
    <property type="match status" value="1"/>
</dbReference>
<dbReference type="EC" id="3.2.1.23" evidence="3"/>
<gene>
    <name evidence="10" type="ORF">DES37_10956</name>
</gene>
<dbReference type="GO" id="GO:0005975">
    <property type="term" value="P:carbohydrate metabolic process"/>
    <property type="evidence" value="ECO:0007669"/>
    <property type="project" value="InterPro"/>
</dbReference>
<dbReference type="EMBL" id="QGTS01000009">
    <property type="protein sequence ID" value="PWW06938.1"/>
    <property type="molecule type" value="Genomic_DNA"/>
</dbReference>
<protein>
    <recommendedName>
        <fullName evidence="3">beta-galactosidase</fullName>
        <ecNumber evidence="3">3.2.1.23</ecNumber>
    </recommendedName>
</protein>
<keyword evidence="4" id="KW-0479">Metal-binding</keyword>
<dbReference type="PANTHER" id="PTHR36447">
    <property type="entry name" value="BETA-GALACTOSIDASE GANA"/>
    <property type="match status" value="1"/>
</dbReference>
<feature type="domain" description="Beta-galactosidase trimerisation" evidence="9">
    <location>
        <begin position="390"/>
        <end position="596"/>
    </location>
</feature>
<dbReference type="GO" id="GO:0046872">
    <property type="term" value="F:metal ion binding"/>
    <property type="evidence" value="ECO:0007669"/>
    <property type="project" value="UniProtKB-KW"/>
</dbReference>
<name>A0A317PW79_9ENTR</name>
<accession>A0A317PW79</accession>
<dbReference type="Proteomes" id="UP000246744">
    <property type="component" value="Unassembled WGS sequence"/>
</dbReference>
<proteinExistence type="inferred from homology"/>
<feature type="domain" description="Glycoside hydrolase family 42 N-terminal" evidence="8">
    <location>
        <begin position="10"/>
        <end position="376"/>
    </location>
</feature>
<evidence type="ECO:0000313" key="11">
    <source>
        <dbReference type="Proteomes" id="UP000246744"/>
    </source>
</evidence>
<evidence type="ECO:0000256" key="3">
    <source>
        <dbReference type="ARBA" id="ARBA00012756"/>
    </source>
</evidence>
<evidence type="ECO:0000256" key="2">
    <source>
        <dbReference type="ARBA" id="ARBA00005940"/>
    </source>
</evidence>
<dbReference type="PANTHER" id="PTHR36447:SF2">
    <property type="entry name" value="BETA-GALACTOSIDASE YESZ"/>
    <property type="match status" value="1"/>
</dbReference>
<evidence type="ECO:0000313" key="10">
    <source>
        <dbReference type="EMBL" id="PWW06938.1"/>
    </source>
</evidence>
<keyword evidence="5" id="KW-0378">Hydrolase</keyword>
<keyword evidence="6" id="KW-0862">Zinc</keyword>
<comment type="caution">
    <text evidence="10">The sequence shown here is derived from an EMBL/GenBank/DDBJ whole genome shotgun (WGS) entry which is preliminary data.</text>
</comment>
<evidence type="ECO:0000256" key="7">
    <source>
        <dbReference type="ARBA" id="ARBA00023295"/>
    </source>
</evidence>
<dbReference type="RefSeq" id="WP_110026601.1">
    <property type="nucleotide sequence ID" value="NZ_QGTS01000009.1"/>
</dbReference>
<dbReference type="CDD" id="cd03143">
    <property type="entry name" value="A4_beta-galactosidase_middle_domain"/>
    <property type="match status" value="1"/>
</dbReference>
<evidence type="ECO:0000256" key="4">
    <source>
        <dbReference type="ARBA" id="ARBA00022723"/>
    </source>
</evidence>